<feature type="signal peptide" evidence="2">
    <location>
        <begin position="1"/>
        <end position="17"/>
    </location>
</feature>
<organism evidence="4 5">
    <name type="scientific">Halopseudomonas bauzanensis</name>
    <dbReference type="NCBI Taxonomy" id="653930"/>
    <lineage>
        <taxon>Bacteria</taxon>
        <taxon>Pseudomonadati</taxon>
        <taxon>Pseudomonadota</taxon>
        <taxon>Gammaproteobacteria</taxon>
        <taxon>Pseudomonadales</taxon>
        <taxon>Pseudomonadaceae</taxon>
        <taxon>Halopseudomonas</taxon>
    </lineage>
</organism>
<evidence type="ECO:0000256" key="1">
    <source>
        <dbReference type="SAM" id="MobiDB-lite"/>
    </source>
</evidence>
<dbReference type="OrthoDB" id="7197847at2"/>
<dbReference type="EMBL" id="FOGN01000001">
    <property type="protein sequence ID" value="SER60857.1"/>
    <property type="molecule type" value="Genomic_DNA"/>
</dbReference>
<feature type="region of interest" description="Disordered" evidence="1">
    <location>
        <begin position="28"/>
        <end position="52"/>
    </location>
</feature>
<keyword evidence="5" id="KW-1185">Reference proteome</keyword>
<dbReference type="RefSeq" id="WP_074778188.1">
    <property type="nucleotide sequence ID" value="NZ_FOGN01000001.1"/>
</dbReference>
<protein>
    <recommendedName>
        <fullName evidence="7">Alpha/beta hydrolase</fullName>
    </recommendedName>
</protein>
<reference evidence="5 6" key="1">
    <citation type="submission" date="2016-10" db="EMBL/GenBank/DDBJ databases">
        <authorList>
            <person name="de Groot N.N."/>
        </authorList>
    </citation>
    <scope>NUCLEOTIDE SEQUENCE [LARGE SCALE GENOMIC DNA]</scope>
    <source>
        <strain evidence="4 5">CGMCC 1.9095</strain>
        <strain evidence="3 6">DSM 22558</strain>
    </source>
</reference>
<dbReference type="Gene3D" id="3.40.50.1820">
    <property type="entry name" value="alpha/beta hydrolase"/>
    <property type="match status" value="1"/>
</dbReference>
<sequence length="491" mass="53387">MRITPFPLAALPLTLSALLLTGCLGGGGGSSSGGDSDDDIAPPEMTREHDDRSFTATSAEFDALPGAMIYFGKYDGLQGEALYALEVPNGWDGDGLVMWTRGYGGEGEVVSTSKPPEAWRQAVLQQGYAWASSSYSANYYDARAGIEDTNKLALNVMEYVERDYSHGLSTPDQYLISGVSMGGHIAAAAVDRENMERTQYKVPYEGAAPLCQAEQNQFQWLGDYPRVMMELAGYGNEDYSRFPELVGTFHPTGLLVVPGPIVNALFNQKAGGLPDWSSPKGIEGTRLMAIAENLTGGERPIFEFGYDSVLQSIVLGTGGSGGDINGILALNGYGNEDQMYRWTTDPEPTAEEVEFNERIARMAADPDANPLRDDGVRWIPLVNGEFDVPVLTMHTLGDFYVPFRHQQLYRERAEEHGNEHLLVQRAIRAPSHCDFADAEYQAAITDWLLWVNGAPKPAGDEVLDPTVVADADYGCTFTNPQRPGLPACGAN</sequence>
<dbReference type="EMBL" id="FOUA01000001">
    <property type="protein sequence ID" value="SFL65072.1"/>
    <property type="molecule type" value="Genomic_DNA"/>
</dbReference>
<dbReference type="Proteomes" id="UP000186904">
    <property type="component" value="Unassembled WGS sequence"/>
</dbReference>
<gene>
    <name evidence="4" type="ORF">SAMN04487855_0547</name>
    <name evidence="3" type="ORF">SAMN05216589_1079</name>
</gene>
<evidence type="ECO:0000313" key="3">
    <source>
        <dbReference type="EMBL" id="SER60857.1"/>
    </source>
</evidence>
<evidence type="ECO:0000313" key="4">
    <source>
        <dbReference type="EMBL" id="SFL65072.1"/>
    </source>
</evidence>
<dbReference type="STRING" id="653930.SAMN05216589_1079"/>
<dbReference type="InterPro" id="IPR029058">
    <property type="entry name" value="AB_hydrolase_fold"/>
</dbReference>
<evidence type="ECO:0000256" key="2">
    <source>
        <dbReference type="SAM" id="SignalP"/>
    </source>
</evidence>
<name>A0A1I4JET1_9GAMM</name>
<feature type="chain" id="PRO_5010473115" description="Alpha/beta hydrolase" evidence="2">
    <location>
        <begin position="18"/>
        <end position="491"/>
    </location>
</feature>
<evidence type="ECO:0000313" key="6">
    <source>
        <dbReference type="Proteomes" id="UP000186904"/>
    </source>
</evidence>
<accession>A0A1I4JET1</accession>
<dbReference type="SUPFAM" id="SSF53474">
    <property type="entry name" value="alpha/beta-Hydrolases"/>
    <property type="match status" value="1"/>
</dbReference>
<dbReference type="Proteomes" id="UP000186599">
    <property type="component" value="Unassembled WGS sequence"/>
</dbReference>
<dbReference type="AlphaFoldDB" id="A0A1I4JET1"/>
<evidence type="ECO:0000313" key="5">
    <source>
        <dbReference type="Proteomes" id="UP000186599"/>
    </source>
</evidence>
<evidence type="ECO:0008006" key="7">
    <source>
        <dbReference type="Google" id="ProtNLM"/>
    </source>
</evidence>
<dbReference type="PROSITE" id="PS51257">
    <property type="entry name" value="PROKAR_LIPOPROTEIN"/>
    <property type="match status" value="1"/>
</dbReference>
<proteinExistence type="predicted"/>
<keyword evidence="2" id="KW-0732">Signal</keyword>